<accession>A0A0L6UGQ8</accession>
<organism evidence="1 2">
    <name type="scientific">Puccinia sorghi</name>
    <dbReference type="NCBI Taxonomy" id="27349"/>
    <lineage>
        <taxon>Eukaryota</taxon>
        <taxon>Fungi</taxon>
        <taxon>Dikarya</taxon>
        <taxon>Basidiomycota</taxon>
        <taxon>Pucciniomycotina</taxon>
        <taxon>Pucciniomycetes</taxon>
        <taxon>Pucciniales</taxon>
        <taxon>Pucciniaceae</taxon>
        <taxon>Puccinia</taxon>
    </lineage>
</organism>
<dbReference type="EMBL" id="LAVV01012153">
    <property type="protein sequence ID" value="KNZ46970.1"/>
    <property type="molecule type" value="Genomic_DNA"/>
</dbReference>
<gene>
    <name evidence="1" type="ORF">VP01_6793g1</name>
</gene>
<dbReference type="InterPro" id="IPR012337">
    <property type="entry name" value="RNaseH-like_sf"/>
</dbReference>
<comment type="caution">
    <text evidence="1">The sequence shown here is derived from an EMBL/GenBank/DDBJ whole genome shotgun (WGS) entry which is preliminary data.</text>
</comment>
<dbReference type="AlphaFoldDB" id="A0A0L6UGQ8"/>
<dbReference type="OrthoDB" id="2505635at2759"/>
<protein>
    <recommendedName>
        <fullName evidence="3">HAT C-terminal dimerisation domain-containing protein</fullName>
    </recommendedName>
</protein>
<evidence type="ECO:0000313" key="2">
    <source>
        <dbReference type="Proteomes" id="UP000037035"/>
    </source>
</evidence>
<sequence length="132" mass="15365">MQLIAKVGISTLRPINNHLDDEHHFASFNSQWSWHPQTINKRLHVLCTWPSCQPDLYAKDIRCLEIDVTTRWNSTYEMFRQALMLQKSCMHFCQQNSEASAYMLSPAKWDHTQGIMKLLEPLSEATNVLCAK</sequence>
<name>A0A0L6UGQ8_9BASI</name>
<evidence type="ECO:0000313" key="1">
    <source>
        <dbReference type="EMBL" id="KNZ46970.1"/>
    </source>
</evidence>
<reference evidence="1 2" key="1">
    <citation type="submission" date="2015-08" db="EMBL/GenBank/DDBJ databases">
        <title>Next Generation Sequencing and Analysis of the Genome of Puccinia sorghi L Schw, the Causal Agent of Maize Common Rust.</title>
        <authorList>
            <person name="Rochi L."/>
            <person name="Burguener G."/>
            <person name="Darino M."/>
            <person name="Turjanski A."/>
            <person name="Kreff E."/>
            <person name="Dieguez M.J."/>
            <person name="Sacco F."/>
        </authorList>
    </citation>
    <scope>NUCLEOTIDE SEQUENCE [LARGE SCALE GENOMIC DNA]</scope>
    <source>
        <strain evidence="1 2">RO10H11247</strain>
    </source>
</reference>
<evidence type="ECO:0008006" key="3">
    <source>
        <dbReference type="Google" id="ProtNLM"/>
    </source>
</evidence>
<keyword evidence="2" id="KW-1185">Reference proteome</keyword>
<dbReference type="SUPFAM" id="SSF53098">
    <property type="entry name" value="Ribonuclease H-like"/>
    <property type="match status" value="1"/>
</dbReference>
<dbReference type="VEuPathDB" id="FungiDB:VP01_6793g1"/>
<feature type="non-terminal residue" evidence="1">
    <location>
        <position position="132"/>
    </location>
</feature>
<dbReference type="Proteomes" id="UP000037035">
    <property type="component" value="Unassembled WGS sequence"/>
</dbReference>
<proteinExistence type="predicted"/>